<dbReference type="Proteomes" id="UP001303889">
    <property type="component" value="Unassembled WGS sequence"/>
</dbReference>
<proteinExistence type="predicted"/>
<reference evidence="1" key="2">
    <citation type="submission" date="2023-05" db="EMBL/GenBank/DDBJ databases">
        <authorList>
            <consortium name="Lawrence Berkeley National Laboratory"/>
            <person name="Steindorff A."/>
            <person name="Hensen N."/>
            <person name="Bonometti L."/>
            <person name="Westerberg I."/>
            <person name="Brannstrom I.O."/>
            <person name="Guillou S."/>
            <person name="Cros-Aarteil S."/>
            <person name="Calhoun S."/>
            <person name="Haridas S."/>
            <person name="Kuo A."/>
            <person name="Mondo S."/>
            <person name="Pangilinan J."/>
            <person name="Riley R."/>
            <person name="Labutti K."/>
            <person name="Andreopoulos B."/>
            <person name="Lipzen A."/>
            <person name="Chen C."/>
            <person name="Yanf M."/>
            <person name="Daum C."/>
            <person name="Ng V."/>
            <person name="Clum A."/>
            <person name="Ohm R."/>
            <person name="Martin F."/>
            <person name="Silar P."/>
            <person name="Natvig D."/>
            <person name="Lalanne C."/>
            <person name="Gautier V."/>
            <person name="Ament-Velasquez S.L."/>
            <person name="Kruys A."/>
            <person name="Hutchinson M.I."/>
            <person name="Powell A.J."/>
            <person name="Barry K."/>
            <person name="Miller A.N."/>
            <person name="Grigoriev I.V."/>
            <person name="Debuchy R."/>
            <person name="Gladieux P."/>
            <person name="Thoren M.H."/>
            <person name="Johannesson H."/>
        </authorList>
    </citation>
    <scope>NUCLEOTIDE SEQUENCE</scope>
    <source>
        <strain evidence="1">CBS 103.79</strain>
    </source>
</reference>
<dbReference type="AlphaFoldDB" id="A0AAN6MEH5"/>
<evidence type="ECO:0000313" key="1">
    <source>
        <dbReference type="EMBL" id="KAK3898588.1"/>
    </source>
</evidence>
<organism evidence="1 2">
    <name type="scientific">Staphylotrichum tortipilum</name>
    <dbReference type="NCBI Taxonomy" id="2831512"/>
    <lineage>
        <taxon>Eukaryota</taxon>
        <taxon>Fungi</taxon>
        <taxon>Dikarya</taxon>
        <taxon>Ascomycota</taxon>
        <taxon>Pezizomycotina</taxon>
        <taxon>Sordariomycetes</taxon>
        <taxon>Sordariomycetidae</taxon>
        <taxon>Sordariales</taxon>
        <taxon>Chaetomiaceae</taxon>
        <taxon>Staphylotrichum</taxon>
    </lineage>
</organism>
<gene>
    <name evidence="1" type="ORF">C8A05DRAFT_37827</name>
</gene>
<reference evidence="1" key="1">
    <citation type="journal article" date="2023" name="Mol. Phylogenet. Evol.">
        <title>Genome-scale phylogeny and comparative genomics of the fungal order Sordariales.</title>
        <authorList>
            <person name="Hensen N."/>
            <person name="Bonometti L."/>
            <person name="Westerberg I."/>
            <person name="Brannstrom I.O."/>
            <person name="Guillou S."/>
            <person name="Cros-Aarteil S."/>
            <person name="Calhoun S."/>
            <person name="Haridas S."/>
            <person name="Kuo A."/>
            <person name="Mondo S."/>
            <person name="Pangilinan J."/>
            <person name="Riley R."/>
            <person name="LaButti K."/>
            <person name="Andreopoulos B."/>
            <person name="Lipzen A."/>
            <person name="Chen C."/>
            <person name="Yan M."/>
            <person name="Daum C."/>
            <person name="Ng V."/>
            <person name="Clum A."/>
            <person name="Steindorff A."/>
            <person name="Ohm R.A."/>
            <person name="Martin F."/>
            <person name="Silar P."/>
            <person name="Natvig D.O."/>
            <person name="Lalanne C."/>
            <person name="Gautier V."/>
            <person name="Ament-Velasquez S.L."/>
            <person name="Kruys A."/>
            <person name="Hutchinson M.I."/>
            <person name="Powell A.J."/>
            <person name="Barry K."/>
            <person name="Miller A.N."/>
            <person name="Grigoriev I.V."/>
            <person name="Debuchy R."/>
            <person name="Gladieux P."/>
            <person name="Hiltunen Thoren M."/>
            <person name="Johannesson H."/>
        </authorList>
    </citation>
    <scope>NUCLEOTIDE SEQUENCE</scope>
    <source>
        <strain evidence="1">CBS 103.79</strain>
    </source>
</reference>
<protein>
    <submittedName>
        <fullName evidence="1">Uncharacterized protein</fullName>
    </submittedName>
</protein>
<keyword evidence="2" id="KW-1185">Reference proteome</keyword>
<sequence length="213" mass="24347">MADPIPSEPALALTKTYIAGLKQMIKNKEPLSNREKRFLLRTEGMTPTERQLLIDRFWLRDHELLLSRHQGFEWTDRLGVAGRMVFKALRDSAPPQVDAHRQVHALGGLPLKERTAEMRAASAAADAAMLRMSVEEMQAYDAENMRMREQSTAMRKRAAERREAQVRALREYDARLFAEAEESMRRMADELEGDTCECDLCVRLEAGMIQEGP</sequence>
<dbReference type="EMBL" id="MU855912">
    <property type="protein sequence ID" value="KAK3898588.1"/>
    <property type="molecule type" value="Genomic_DNA"/>
</dbReference>
<comment type="caution">
    <text evidence="1">The sequence shown here is derived from an EMBL/GenBank/DDBJ whole genome shotgun (WGS) entry which is preliminary data.</text>
</comment>
<evidence type="ECO:0000313" key="2">
    <source>
        <dbReference type="Proteomes" id="UP001303889"/>
    </source>
</evidence>
<accession>A0AAN6MEH5</accession>
<name>A0AAN6MEH5_9PEZI</name>